<dbReference type="GO" id="GO:0005634">
    <property type="term" value="C:nucleus"/>
    <property type="evidence" value="ECO:0007669"/>
    <property type="project" value="TreeGrafter"/>
</dbReference>
<feature type="domain" description="C2H2-type" evidence="6">
    <location>
        <begin position="324"/>
        <end position="352"/>
    </location>
</feature>
<evidence type="ECO:0000256" key="3">
    <source>
        <dbReference type="ARBA" id="ARBA00022771"/>
    </source>
</evidence>
<sequence length="798" mass="91673">MQKSPLKIETACCNLFKLMKICRSSRNGKMSSLKTLLNSKSFDSVTTSNLEMTNSNGRKRGAVLEEWLLRKFPELYSKSYNLGSTSVSTNDVENQPLNLVKRSRRDIEVKNETPVAYAGCAGRLYPKSFFIKSLKYPKYQKQLQKHIFLIALRANRYNRVFVQRSDSKQDIISSEYYVQPKGDLFNLKNEHLSKQVENRYHKELKSHMDDVEWNEDESKTLPVSNYKRRRYVDNNGDARNSNSVIMGVNYRSMYKLQNNDKRIGENICSFAANKQIAKRLTTPKLTKHNDAAYYPNIQCLLCREWVCSRNRYMHVESHLQYRPYKCSFCGYDNRKEIFIMLHIKKVHGGRAEVIRDINTELEHEAWNIAERCVEHTRDVLKRAHQEAVQNDKASASAKPSSFVKIEEALLSKYSRQYRPKLYNIQRAEKSLIIEDSLKMGIVPDFSEVSNREVKCQICNGFVLSHVTVMEEHTRSHLTQPSYRCSVGYCTLKHHSKNFLTRHMKEVHKYKQTPTDIIELDPSLKKEFCRIAFRCFPSHFSDHLSSFHIFRRSPVSQSPLLKSLTETNWCVPSTCSVPSVMQNTALSMSTLTSTFKTFSSPGLKPTSSLLTAILPLNLTLQTPAPSNDVALLLPTAPIPSRDASHFKDLMSMSNFPVTNLECQPFVFHAEEHNSSNCITLTNLLAAAPKNSPSQTRVQSIIHPPTSRKTCSFCQEVFEDEYLVLYKHVKQHLSLLPYECSVCKFAHVDRVTIQDHVSHDHLQATLVDRMTESVSRQCSALFTACFPDVPLQPLLHDSES</sequence>
<keyword evidence="3 5" id="KW-0863">Zinc-finger</keyword>
<evidence type="ECO:0000256" key="2">
    <source>
        <dbReference type="ARBA" id="ARBA00022737"/>
    </source>
</evidence>
<dbReference type="GO" id="GO:0000977">
    <property type="term" value="F:RNA polymerase II transcription regulatory region sequence-specific DNA binding"/>
    <property type="evidence" value="ECO:0007669"/>
    <property type="project" value="TreeGrafter"/>
</dbReference>
<accession>A0A1I8EPA3</accession>
<evidence type="ECO:0000256" key="5">
    <source>
        <dbReference type="PROSITE-ProRule" id="PRU00042"/>
    </source>
</evidence>
<keyword evidence="1" id="KW-0479">Metal-binding</keyword>
<dbReference type="PANTHER" id="PTHR24409">
    <property type="entry name" value="ZINC FINGER PROTEIN 142"/>
    <property type="match status" value="1"/>
</dbReference>
<dbReference type="AlphaFoldDB" id="A0A1I8EPA3"/>
<dbReference type="WBParaSite" id="maker-PairedContig_372-snap-gene-2.27-mRNA-1">
    <property type="protein sequence ID" value="maker-PairedContig_372-snap-gene-2.27-mRNA-1"/>
    <property type="gene ID" value="maker-PairedContig_372-snap-gene-2.27"/>
</dbReference>
<organism evidence="7">
    <name type="scientific">Wuchereria bancrofti</name>
    <dbReference type="NCBI Taxonomy" id="6293"/>
    <lineage>
        <taxon>Eukaryota</taxon>
        <taxon>Metazoa</taxon>
        <taxon>Ecdysozoa</taxon>
        <taxon>Nematoda</taxon>
        <taxon>Chromadorea</taxon>
        <taxon>Rhabditida</taxon>
        <taxon>Spirurina</taxon>
        <taxon>Spiruromorpha</taxon>
        <taxon>Filarioidea</taxon>
        <taxon>Onchocercidae</taxon>
        <taxon>Wuchereria</taxon>
    </lineage>
</organism>
<evidence type="ECO:0000256" key="1">
    <source>
        <dbReference type="ARBA" id="ARBA00022723"/>
    </source>
</evidence>
<protein>
    <submittedName>
        <fullName evidence="7">C2H2-type domain-containing protein</fullName>
    </submittedName>
</protein>
<proteinExistence type="predicted"/>
<dbReference type="STRING" id="6293.A0A1I8EPA3"/>
<evidence type="ECO:0000313" key="7">
    <source>
        <dbReference type="WBParaSite" id="maker-PairedContig_372-snap-gene-2.27-mRNA-1"/>
    </source>
</evidence>
<dbReference type="PROSITE" id="PS50157">
    <property type="entry name" value="ZINC_FINGER_C2H2_2"/>
    <property type="match status" value="1"/>
</dbReference>
<dbReference type="SMART" id="SM00355">
    <property type="entry name" value="ZnF_C2H2"/>
    <property type="match status" value="6"/>
</dbReference>
<name>A0A1I8EPA3_WUCBA</name>
<evidence type="ECO:0000259" key="6">
    <source>
        <dbReference type="PROSITE" id="PS50157"/>
    </source>
</evidence>
<dbReference type="SUPFAM" id="SSF57667">
    <property type="entry name" value="beta-beta-alpha zinc fingers"/>
    <property type="match status" value="1"/>
</dbReference>
<dbReference type="GO" id="GO:0000981">
    <property type="term" value="F:DNA-binding transcription factor activity, RNA polymerase II-specific"/>
    <property type="evidence" value="ECO:0007669"/>
    <property type="project" value="TreeGrafter"/>
</dbReference>
<dbReference type="GO" id="GO:0008270">
    <property type="term" value="F:zinc ion binding"/>
    <property type="evidence" value="ECO:0007669"/>
    <property type="project" value="UniProtKB-KW"/>
</dbReference>
<dbReference type="InterPro" id="IPR036236">
    <property type="entry name" value="Znf_C2H2_sf"/>
</dbReference>
<reference evidence="7" key="1">
    <citation type="submission" date="2016-11" db="UniProtKB">
        <authorList>
            <consortium name="WormBaseParasite"/>
        </authorList>
    </citation>
    <scope>IDENTIFICATION</scope>
    <source>
        <strain evidence="7">pt0022</strain>
    </source>
</reference>
<keyword evidence="4" id="KW-0862">Zinc</keyword>
<dbReference type="PANTHER" id="PTHR24409:SF295">
    <property type="entry name" value="AZ2-RELATED"/>
    <property type="match status" value="1"/>
</dbReference>
<evidence type="ECO:0000256" key="4">
    <source>
        <dbReference type="ARBA" id="ARBA00022833"/>
    </source>
</evidence>
<keyword evidence="2" id="KW-0677">Repeat</keyword>
<dbReference type="InterPro" id="IPR013087">
    <property type="entry name" value="Znf_C2H2_type"/>
</dbReference>